<reference evidence="1" key="1">
    <citation type="journal article" date="2021" name="Proc. Natl. Acad. Sci. U.S.A.">
        <title>A Catalog of Tens of Thousands of Viruses from Human Metagenomes Reveals Hidden Associations with Chronic Diseases.</title>
        <authorList>
            <person name="Tisza M.J."/>
            <person name="Buck C.B."/>
        </authorList>
    </citation>
    <scope>NUCLEOTIDE SEQUENCE</scope>
    <source>
        <strain evidence="1">CtsYA13</strain>
    </source>
</reference>
<organism evidence="1">
    <name type="scientific">Siphoviridae sp. ctsYA13</name>
    <dbReference type="NCBI Taxonomy" id="2825695"/>
    <lineage>
        <taxon>Viruses</taxon>
        <taxon>Duplodnaviria</taxon>
        <taxon>Heunggongvirae</taxon>
        <taxon>Uroviricota</taxon>
        <taxon>Caudoviricetes</taxon>
    </lineage>
</organism>
<accession>A0A8S5VBY7</accession>
<name>A0A8S5VBY7_9CAUD</name>
<proteinExistence type="predicted"/>
<protein>
    <submittedName>
        <fullName evidence="1">Uncharacterized protein</fullName>
    </submittedName>
</protein>
<dbReference type="EMBL" id="BK016240">
    <property type="protein sequence ID" value="DAG04200.1"/>
    <property type="molecule type" value="Genomic_DNA"/>
</dbReference>
<sequence length="168" mass="19551">MSTNKNDNVKQLVARLKEIQEQSGTHIPAWMLDENRYGKGTLTTEEQHEWAETVCHSMRGTVALTYLIECEKRWGLRDGEYQFKTGEFVFGLTRELIENLLVEHVEGALIEQKPQERYLAVFQFYSANDQRQKEDGHSWFSGFLDEMLIDLAVRLRVGEAIPVQHILH</sequence>
<evidence type="ECO:0000313" key="1">
    <source>
        <dbReference type="EMBL" id="DAG04200.1"/>
    </source>
</evidence>